<dbReference type="OrthoDB" id="2013116at2759"/>
<dbReference type="PANTHER" id="PTHR31242:SF2">
    <property type="entry name" value="ACETOLACTATE SYNTHASE SMALL SUBUNIT, MITOCHONDRIAL"/>
    <property type="match status" value="1"/>
</dbReference>
<evidence type="ECO:0000256" key="4">
    <source>
        <dbReference type="ARBA" id="ARBA00022605"/>
    </source>
</evidence>
<evidence type="ECO:0000256" key="3">
    <source>
        <dbReference type="ARBA" id="ARBA00006341"/>
    </source>
</evidence>
<keyword evidence="4" id="KW-0028">Amino-acid biosynthesis</keyword>
<sequence length="343" mass="37938">MFSIGLVSKQLARKSIFIHSTRSFGNSSVARSNPNVPKVNESSTSALEYKDSADQGRIMPIPGVLDTLTVEQAVSNLIQSTPLKPRVAEERYLIDCLATDEPGVLSNVTGIMAARGFSIDTLVASKTEVPGLSRMTIGLKGNRESMERAKKQLEGLVSHLFYFPSPLSLSLLYTPSWPLLSNSFIYKFFLLFFYPEKKKKVPVWAVLDYSHTKIVERETLLVKVSLDGLEKFRPEYSDADSHSILNKFATSMERLSAIKNLAGLFRAQVVDVGPDSIIVEMSAKSERVDAFLKLIRPFGILEAVRSGVMVMARSIQGSRQFGSNPTAEEKLVVEEDLSNLPPS</sequence>
<dbReference type="GO" id="GO:0005948">
    <property type="term" value="C:acetolactate synthase complex"/>
    <property type="evidence" value="ECO:0007669"/>
    <property type="project" value="TreeGrafter"/>
</dbReference>
<dbReference type="PROSITE" id="PS51671">
    <property type="entry name" value="ACT"/>
    <property type="match status" value="1"/>
</dbReference>
<dbReference type="UniPathway" id="UPA00049">
    <property type="reaction ID" value="UER00059"/>
</dbReference>
<dbReference type="AlphaFoldDB" id="A0A1R0GR57"/>
<evidence type="ECO:0000259" key="7">
    <source>
        <dbReference type="PROSITE" id="PS51671"/>
    </source>
</evidence>
<comment type="similarity">
    <text evidence="3">Belongs to the acetolactate synthase small subunit family.</text>
</comment>
<evidence type="ECO:0000256" key="6">
    <source>
        <dbReference type="SAM" id="MobiDB-lite"/>
    </source>
</evidence>
<evidence type="ECO:0000256" key="1">
    <source>
        <dbReference type="ARBA" id="ARBA00004974"/>
    </source>
</evidence>
<dbReference type="NCBIfam" id="TIGR00119">
    <property type="entry name" value="acolac_sm"/>
    <property type="match status" value="2"/>
</dbReference>
<comment type="pathway">
    <text evidence="1">Amino-acid biosynthesis; L-isoleucine biosynthesis; L-isoleucine from 2-oxobutanoate: step 1/4.</text>
</comment>
<dbReference type="InterPro" id="IPR054480">
    <property type="entry name" value="AHAS_small-like_ACT"/>
</dbReference>
<gene>
    <name evidence="8" type="ORF">AYI68_g6551</name>
</gene>
<organism evidence="8 9">
    <name type="scientific">Smittium mucronatum</name>
    <dbReference type="NCBI Taxonomy" id="133383"/>
    <lineage>
        <taxon>Eukaryota</taxon>
        <taxon>Fungi</taxon>
        <taxon>Fungi incertae sedis</taxon>
        <taxon>Zoopagomycota</taxon>
        <taxon>Kickxellomycotina</taxon>
        <taxon>Harpellomycetes</taxon>
        <taxon>Harpellales</taxon>
        <taxon>Legeriomycetaceae</taxon>
        <taxon>Smittium</taxon>
    </lineage>
</organism>
<evidence type="ECO:0000313" key="8">
    <source>
        <dbReference type="EMBL" id="OLY79381.1"/>
    </source>
</evidence>
<dbReference type="GO" id="GO:1990610">
    <property type="term" value="F:acetolactate synthase regulator activity"/>
    <property type="evidence" value="ECO:0007669"/>
    <property type="project" value="InterPro"/>
</dbReference>
<name>A0A1R0GR57_9FUNG</name>
<dbReference type="Gene3D" id="3.30.70.260">
    <property type="match status" value="1"/>
</dbReference>
<feature type="compositionally biased region" description="Polar residues" evidence="6">
    <location>
        <begin position="25"/>
        <end position="46"/>
    </location>
</feature>
<protein>
    <submittedName>
        <fullName evidence="8">Putative acetolactate synthase small subunit</fullName>
    </submittedName>
</protein>
<keyword evidence="5" id="KW-0100">Branched-chain amino acid biosynthesis</keyword>
<dbReference type="GO" id="GO:0042645">
    <property type="term" value="C:mitochondrial nucleoid"/>
    <property type="evidence" value="ECO:0007669"/>
    <property type="project" value="TreeGrafter"/>
</dbReference>
<dbReference type="InterPro" id="IPR019455">
    <property type="entry name" value="Acetolactate_synth_ssu_C"/>
</dbReference>
<proteinExistence type="inferred from homology"/>
<dbReference type="PANTHER" id="PTHR31242">
    <property type="entry name" value="ACETOLACTATE SYNTHASE SMALL SUBUNIT, MITOCHONDRIAL"/>
    <property type="match status" value="1"/>
</dbReference>
<dbReference type="GO" id="GO:0009097">
    <property type="term" value="P:isoleucine biosynthetic process"/>
    <property type="evidence" value="ECO:0007669"/>
    <property type="project" value="UniProtKB-UniPathway"/>
</dbReference>
<dbReference type="CDD" id="cd04878">
    <property type="entry name" value="ACT_AHAS"/>
    <property type="match status" value="1"/>
</dbReference>
<dbReference type="InterPro" id="IPR039557">
    <property type="entry name" value="AHAS_ACT"/>
</dbReference>
<dbReference type="Pfam" id="PF22629">
    <property type="entry name" value="ACT_AHAS_ss"/>
    <property type="match status" value="1"/>
</dbReference>
<evidence type="ECO:0000256" key="5">
    <source>
        <dbReference type="ARBA" id="ARBA00023304"/>
    </source>
</evidence>
<feature type="domain" description="ACT" evidence="7">
    <location>
        <begin position="93"/>
        <end position="169"/>
    </location>
</feature>
<dbReference type="SUPFAM" id="SSF55021">
    <property type="entry name" value="ACT-like"/>
    <property type="match status" value="2"/>
</dbReference>
<comment type="caution">
    <text evidence="8">The sequence shown here is derived from an EMBL/GenBank/DDBJ whole genome shotgun (WGS) entry which is preliminary data.</text>
</comment>
<reference evidence="8 9" key="1">
    <citation type="journal article" date="2016" name="Mol. Biol. Evol.">
        <title>Genome-Wide Survey of Gut Fungi (Harpellales) Reveals the First Horizontally Transferred Ubiquitin Gene from a Mosquito Host.</title>
        <authorList>
            <person name="Wang Y."/>
            <person name="White M.M."/>
            <person name="Kvist S."/>
            <person name="Moncalvo J.M."/>
        </authorList>
    </citation>
    <scope>NUCLEOTIDE SEQUENCE [LARGE SCALE GENOMIC DNA]</scope>
    <source>
        <strain evidence="8 9">ALG-7-W6</strain>
    </source>
</reference>
<dbReference type="InterPro" id="IPR053050">
    <property type="entry name" value="ALS_regulatory_subunit"/>
</dbReference>
<dbReference type="InterPro" id="IPR045865">
    <property type="entry name" value="ACT-like_dom_sf"/>
</dbReference>
<feature type="region of interest" description="Disordered" evidence="6">
    <location>
        <begin position="25"/>
        <end position="47"/>
    </location>
</feature>
<dbReference type="Proteomes" id="UP000187455">
    <property type="component" value="Unassembled WGS sequence"/>
</dbReference>
<dbReference type="Pfam" id="PF10369">
    <property type="entry name" value="ALS_ss_C"/>
    <property type="match status" value="1"/>
</dbReference>
<evidence type="ECO:0000313" key="9">
    <source>
        <dbReference type="Proteomes" id="UP000187455"/>
    </source>
</evidence>
<dbReference type="Gene3D" id="3.30.70.1150">
    <property type="entry name" value="ACT-like. Chain A, domain 2"/>
    <property type="match status" value="1"/>
</dbReference>
<keyword evidence="9" id="KW-1185">Reference proteome</keyword>
<dbReference type="InterPro" id="IPR002912">
    <property type="entry name" value="ACT_dom"/>
</dbReference>
<accession>A0A1R0GR57</accession>
<dbReference type="InterPro" id="IPR004789">
    <property type="entry name" value="Acetalactate_synth_ssu"/>
</dbReference>
<dbReference type="STRING" id="133383.A0A1R0GR57"/>
<dbReference type="EMBL" id="LSSL01004530">
    <property type="protein sequence ID" value="OLY79381.1"/>
    <property type="molecule type" value="Genomic_DNA"/>
</dbReference>
<evidence type="ECO:0000256" key="2">
    <source>
        <dbReference type="ARBA" id="ARBA00005025"/>
    </source>
</evidence>
<dbReference type="GO" id="GO:0009099">
    <property type="term" value="P:L-valine biosynthetic process"/>
    <property type="evidence" value="ECO:0007669"/>
    <property type="project" value="UniProtKB-UniPathway"/>
</dbReference>
<comment type="pathway">
    <text evidence="2">Amino-acid biosynthesis; L-valine biosynthesis; L-valine from pyruvate: step 1/4.</text>
</comment>
<dbReference type="UniPathway" id="UPA00047">
    <property type="reaction ID" value="UER00055"/>
</dbReference>
<dbReference type="InterPro" id="IPR027271">
    <property type="entry name" value="Acetolactate_synth/TF_NikR_C"/>
</dbReference>